<name>A0A7D6DX80_9MYCO</name>
<evidence type="ECO:0000313" key="2">
    <source>
        <dbReference type="EMBL" id="QLL06129.1"/>
    </source>
</evidence>
<organism evidence="2 3">
    <name type="scientific">Mycobacterium vicinigordonae</name>
    <dbReference type="NCBI Taxonomy" id="1719132"/>
    <lineage>
        <taxon>Bacteria</taxon>
        <taxon>Bacillati</taxon>
        <taxon>Actinomycetota</taxon>
        <taxon>Actinomycetes</taxon>
        <taxon>Mycobacteriales</taxon>
        <taxon>Mycobacteriaceae</taxon>
        <taxon>Mycobacterium</taxon>
    </lineage>
</organism>
<reference evidence="2 3" key="2">
    <citation type="submission" date="2020-07" db="EMBL/GenBank/DDBJ databases">
        <authorList>
            <person name="Yu X."/>
        </authorList>
    </citation>
    <scope>NUCLEOTIDE SEQUENCE [LARGE SCALE GENOMIC DNA]</scope>
    <source>
        <strain evidence="3">24</strain>
    </source>
</reference>
<gene>
    <name evidence="2" type="ORF">H0P51_20460</name>
</gene>
<dbReference type="RefSeq" id="WP_180914711.1">
    <property type="nucleotide sequence ID" value="NZ_CP059165.1"/>
</dbReference>
<proteinExistence type="predicted"/>
<feature type="transmembrane region" description="Helical" evidence="1">
    <location>
        <begin position="20"/>
        <end position="42"/>
    </location>
</feature>
<dbReference type="Proteomes" id="UP000510682">
    <property type="component" value="Chromosome"/>
</dbReference>
<dbReference type="AlphaFoldDB" id="A0A7D6DX80"/>
<reference evidence="3" key="3">
    <citation type="submission" date="2023-07" db="EMBL/GenBank/DDBJ databases">
        <title>Description of Mycobacterium gordonae subsp. intergordonae subsp.nov. and Mycobacterium gordonae subsp. gordonae subsp. nov.</title>
        <authorList>
            <person name="Huang H."/>
        </authorList>
    </citation>
    <scope>NUCLEOTIDE SEQUENCE [LARGE SCALE GENOMIC DNA]</scope>
    <source>
        <strain evidence="3">24</strain>
    </source>
</reference>
<keyword evidence="1" id="KW-0472">Membrane</keyword>
<keyword evidence="1" id="KW-1133">Transmembrane helix</keyword>
<reference evidence="3" key="1">
    <citation type="submission" date="2020-07" db="EMBL/GenBank/DDBJ databases">
        <title>Description of Mycobacterium gordonae subsp. intergordonae subsp.nov. and Mycobacterium gordonae subsp. gordonae subsp. nov.</title>
        <authorList>
            <person name="Yu X."/>
        </authorList>
    </citation>
    <scope>NUCLEOTIDE SEQUENCE [LARGE SCALE GENOMIC DNA]</scope>
    <source>
        <strain evidence="3">24</strain>
    </source>
</reference>
<dbReference type="KEGG" id="mgor:H0P51_20460"/>
<sequence length="53" mass="5512">MALVAAVILRPLRWVYLSSSGVLLAGAIGMVVIFSVGFAMAASRFTFADPAPV</sequence>
<keyword evidence="1" id="KW-0812">Transmembrane</keyword>
<protein>
    <submittedName>
        <fullName evidence="2">Uncharacterized protein</fullName>
    </submittedName>
</protein>
<dbReference type="EMBL" id="CP059165">
    <property type="protein sequence ID" value="QLL06129.1"/>
    <property type="molecule type" value="Genomic_DNA"/>
</dbReference>
<accession>A0A7D6DX80</accession>
<evidence type="ECO:0000256" key="1">
    <source>
        <dbReference type="SAM" id="Phobius"/>
    </source>
</evidence>
<keyword evidence="3" id="KW-1185">Reference proteome</keyword>
<evidence type="ECO:0000313" key="3">
    <source>
        <dbReference type="Proteomes" id="UP000510682"/>
    </source>
</evidence>